<keyword evidence="3" id="KW-0479">Metal-binding</keyword>
<dbReference type="InterPro" id="IPR016164">
    <property type="entry name" value="FAD-linked_Oxase-like_C"/>
</dbReference>
<evidence type="ECO:0000256" key="5">
    <source>
        <dbReference type="ARBA" id="ARBA00023002"/>
    </source>
</evidence>
<dbReference type="SUPFAM" id="SSF55103">
    <property type="entry name" value="FAD-linked oxidases, C-terminal domain"/>
    <property type="match status" value="1"/>
</dbReference>
<evidence type="ECO:0000313" key="9">
    <source>
        <dbReference type="EMBL" id="MET7000412.1"/>
    </source>
</evidence>
<gene>
    <name evidence="9" type="ORF">ABR189_23675</name>
</gene>
<evidence type="ECO:0000259" key="8">
    <source>
        <dbReference type="PROSITE" id="PS51387"/>
    </source>
</evidence>
<evidence type="ECO:0000313" key="10">
    <source>
        <dbReference type="Proteomes" id="UP001549749"/>
    </source>
</evidence>
<dbReference type="PROSITE" id="PS51387">
    <property type="entry name" value="FAD_PCMH"/>
    <property type="match status" value="1"/>
</dbReference>
<evidence type="ECO:0000256" key="4">
    <source>
        <dbReference type="ARBA" id="ARBA00022827"/>
    </source>
</evidence>
<keyword evidence="7" id="KW-0411">Iron-sulfur</keyword>
<name>A0ABV2TBJ9_9BACT</name>
<evidence type="ECO:0000256" key="7">
    <source>
        <dbReference type="ARBA" id="ARBA00023014"/>
    </source>
</evidence>
<dbReference type="SUPFAM" id="SSF56176">
    <property type="entry name" value="FAD-binding/transporter-associated domain-like"/>
    <property type="match status" value="1"/>
</dbReference>
<comment type="cofactor">
    <cofactor evidence="1">
        <name>FAD</name>
        <dbReference type="ChEBI" id="CHEBI:57692"/>
    </cofactor>
</comment>
<evidence type="ECO:0000256" key="3">
    <source>
        <dbReference type="ARBA" id="ARBA00022723"/>
    </source>
</evidence>
<dbReference type="InterPro" id="IPR036318">
    <property type="entry name" value="FAD-bd_PCMH-like_sf"/>
</dbReference>
<keyword evidence="5" id="KW-0560">Oxidoreductase</keyword>
<dbReference type="Pfam" id="PF01565">
    <property type="entry name" value="FAD_binding_4"/>
    <property type="match status" value="1"/>
</dbReference>
<evidence type="ECO:0000256" key="2">
    <source>
        <dbReference type="ARBA" id="ARBA00022630"/>
    </source>
</evidence>
<evidence type="ECO:0000256" key="1">
    <source>
        <dbReference type="ARBA" id="ARBA00001974"/>
    </source>
</evidence>
<protein>
    <submittedName>
        <fullName evidence="9">FAD-linked oxidase C-terminal domain-containing protein</fullName>
    </submittedName>
</protein>
<dbReference type="InterPro" id="IPR016166">
    <property type="entry name" value="FAD-bd_PCMH"/>
</dbReference>
<dbReference type="InterPro" id="IPR004113">
    <property type="entry name" value="FAD-bd_oxidored_4_C"/>
</dbReference>
<keyword evidence="6" id="KW-0408">Iron</keyword>
<keyword evidence="4" id="KW-0274">FAD</keyword>
<dbReference type="Proteomes" id="UP001549749">
    <property type="component" value="Unassembled WGS sequence"/>
</dbReference>
<dbReference type="InterPro" id="IPR016169">
    <property type="entry name" value="FAD-bd_PCMH_sub2"/>
</dbReference>
<organism evidence="9 10">
    <name type="scientific">Chitinophaga defluvii</name>
    <dbReference type="NCBI Taxonomy" id="3163343"/>
    <lineage>
        <taxon>Bacteria</taxon>
        <taxon>Pseudomonadati</taxon>
        <taxon>Bacteroidota</taxon>
        <taxon>Chitinophagia</taxon>
        <taxon>Chitinophagales</taxon>
        <taxon>Chitinophagaceae</taxon>
        <taxon>Chitinophaga</taxon>
    </lineage>
</organism>
<dbReference type="Gene3D" id="3.30.465.10">
    <property type="match status" value="1"/>
</dbReference>
<dbReference type="InterPro" id="IPR017900">
    <property type="entry name" value="4Fe4S_Fe_S_CS"/>
</dbReference>
<dbReference type="Gene3D" id="3.30.70.2740">
    <property type="match status" value="1"/>
</dbReference>
<comment type="caution">
    <text evidence="9">The sequence shown here is derived from an EMBL/GenBank/DDBJ whole genome shotgun (WGS) entry which is preliminary data.</text>
</comment>
<dbReference type="InterPro" id="IPR006094">
    <property type="entry name" value="Oxid_FAD_bind_N"/>
</dbReference>
<dbReference type="Gene3D" id="1.10.45.10">
    <property type="entry name" value="Vanillyl-alcohol Oxidase, Chain A, domain 4"/>
    <property type="match status" value="1"/>
</dbReference>
<keyword evidence="10" id="KW-1185">Reference proteome</keyword>
<accession>A0ABV2TBJ9</accession>
<evidence type="ECO:0000256" key="6">
    <source>
        <dbReference type="ARBA" id="ARBA00023004"/>
    </source>
</evidence>
<dbReference type="Pfam" id="PF02913">
    <property type="entry name" value="FAD-oxidase_C"/>
    <property type="match status" value="1"/>
</dbReference>
<proteinExistence type="predicted"/>
<sequence length="974" mass="108080">MQSDLSLLAEKMGGPLYYNSSPEHNTQLLAYSTDASVYQEKPLAVAIPENTDDIKLLIGFARQHQVTLIPRAAGTSLAGQVVGNGIVVDISRHFNEVIEINTAEKWVRVQPGVIRDDLNRKLAPHGLMFGPETSTANRAMIGGMVGNNSCGLHSIVWGAVRDHLLEVTAILSDGSDAVFKEEPVDANHYTGLKKDIYAGIQQLLRDEARQALIKKQFPKAAVVRRNTGYALDSMVYRQPFTAGGAPFNLCQLIAGSEGTLLFITEVKLQLLDLPPKETALVCVHCNSLQDSLRANIIALQHQPMASELVDRYIMNFTREHPEYRKNCFFVEGDPAAILMVEFMADSKATVTRQAEQLITDLKQQGHGYAYPVLYNEDTKYAWDVRKAGLGLLRNLPGDTQPVNLIEDCAVSPQELPEYVHDLQEMLQKHQVNASYYAHAGAGELHVEPMINLKTKEGLALFRNILADTVVIVKKYNGSLSGEHGDGRLRGEYIATIIGQETYELFKQVKQLFDPHAIFNRGKITDTPPMDSHLRVQVNQPASTLATHFDFSAQGSMLRLAEKCSGSGDCRRSEMAGGTMCPSYMATRNEKDTTRARANVLRQFLSNTADAEPLNHKEIKEVMDLCLSCKGCKSDCPSGVDITKMKAEFLQQYYDKNGVPFRSKLIGNFAAQMKLASIFRWGYNLIFGTPFLRRIANRAVGFHPERSMPLLPGTTLRTWFNRRVPTQQGGDKEVIFFCDEFTNYYDVEIGQRAILLLEALGYRVRIPAHLESGRSFLSKGLVKKAALIANENISRLSGLVSEDIPVVGLEPSAILTLRDEYIDLARPENKTNALHLAKHTYTIEEFIAAAAEKGHISKAAFTTEKRAIAVHGHCYQKVLSSQHAISTMLSLPEHYSVQVIPSGCCGMAGSFGYEAEHYAVSQQVGELILFPTIRKMQPDTIIAASGTSCRHQIKDGTHKHAKHPVEILWEALIKN</sequence>
<reference evidence="9 10" key="1">
    <citation type="submission" date="2024-06" db="EMBL/GenBank/DDBJ databases">
        <title>Chitinophaga defluvii sp. nov., isolated from municipal sewage.</title>
        <authorList>
            <person name="Zhang L."/>
        </authorList>
    </citation>
    <scope>NUCLEOTIDE SEQUENCE [LARGE SCALE GENOMIC DNA]</scope>
    <source>
        <strain evidence="9 10">H8</strain>
    </source>
</reference>
<dbReference type="SUPFAM" id="SSF46548">
    <property type="entry name" value="alpha-helical ferredoxin"/>
    <property type="match status" value="1"/>
</dbReference>
<dbReference type="PROSITE" id="PS00198">
    <property type="entry name" value="4FE4S_FER_1"/>
    <property type="match status" value="1"/>
</dbReference>
<dbReference type="PANTHER" id="PTHR11748:SF119">
    <property type="entry name" value="D-2-HYDROXYGLUTARATE DEHYDROGENASE"/>
    <property type="match status" value="1"/>
</dbReference>
<feature type="domain" description="FAD-binding PCMH-type" evidence="8">
    <location>
        <begin position="38"/>
        <end position="273"/>
    </location>
</feature>
<keyword evidence="2" id="KW-0285">Flavoprotein</keyword>
<dbReference type="EMBL" id="JBEXAC010000002">
    <property type="protein sequence ID" value="MET7000412.1"/>
    <property type="molecule type" value="Genomic_DNA"/>
</dbReference>
<dbReference type="PANTHER" id="PTHR11748">
    <property type="entry name" value="D-LACTATE DEHYDROGENASE"/>
    <property type="match status" value="1"/>
</dbReference>
<dbReference type="InterPro" id="IPR016171">
    <property type="entry name" value="Vanillyl_alc_oxidase_C-sub2"/>
</dbReference>
<dbReference type="Pfam" id="PF13534">
    <property type="entry name" value="Fer4_17"/>
    <property type="match status" value="1"/>
</dbReference>
<dbReference type="RefSeq" id="WP_354662971.1">
    <property type="nucleotide sequence ID" value="NZ_JBEXAC010000002.1"/>
</dbReference>